<organism evidence="1">
    <name type="scientific">Psychrobacter sp. (strain PRwf-1)</name>
    <dbReference type="NCBI Taxonomy" id="349106"/>
    <lineage>
        <taxon>Bacteria</taxon>
        <taxon>Pseudomonadati</taxon>
        <taxon>Pseudomonadota</taxon>
        <taxon>Gammaproteobacteria</taxon>
        <taxon>Moraxellales</taxon>
        <taxon>Moraxellaceae</taxon>
        <taxon>Psychrobacter</taxon>
    </lineage>
</organism>
<proteinExistence type="predicted"/>
<evidence type="ECO:0000313" key="1">
    <source>
        <dbReference type="EMBL" id="ABQ94285.1"/>
    </source>
</evidence>
<dbReference type="AlphaFoldDB" id="A5WF44"/>
<name>A5WF44_PSYWF</name>
<dbReference type="EMBL" id="CP000713">
    <property type="protein sequence ID" value="ABQ94285.1"/>
    <property type="molecule type" value="Genomic_DNA"/>
</dbReference>
<accession>A5WF44</accession>
<reference evidence="1" key="1">
    <citation type="submission" date="2007-05" db="EMBL/GenBank/DDBJ databases">
        <title>Complete sequence of chromosome of Psychrobacter sp. PRwf-1.</title>
        <authorList>
            <consortium name="US DOE Joint Genome Institute"/>
            <person name="Copeland A."/>
            <person name="Lucas S."/>
            <person name="Lapidus A."/>
            <person name="Barry K."/>
            <person name="Detter J.C."/>
            <person name="Glavina del Rio T."/>
            <person name="Hammon N."/>
            <person name="Israni S."/>
            <person name="Dalin E."/>
            <person name="Tice H."/>
            <person name="Pitluck S."/>
            <person name="Chain P."/>
            <person name="Malfatti S."/>
            <person name="Shin M."/>
            <person name="Vergez L."/>
            <person name="Schmutz J."/>
            <person name="Larimer F."/>
            <person name="Land M."/>
            <person name="Hauser L."/>
            <person name="Kyrpides N."/>
            <person name="Kim E."/>
            <person name="Tiedje J."/>
            <person name="Richardson P."/>
        </authorList>
    </citation>
    <scope>NUCLEOTIDE SEQUENCE [LARGE SCALE GENOMIC DNA]</scope>
    <source>
        <strain evidence="1">PRwf-1</strain>
    </source>
</reference>
<sequence>MDKMILKEVMPNDVERITRTVKNDPMSNVLMGSLLLNNKSQSVYFKFYPIQLGNRGLLNEVIGYLYGTVSNVSQPEFAGVAFVSTDMLNPFYNSLTEDLKKSVQQEKHLPAFFTKNVPGYHYKYNVLTDKQRKEILKWSDFNKAIVFDEIIANTDRYPRNLIQTGSNQFCLIDNGFLATENNSHPNWKSSQLYRERNYENQLALINQAEIQADARKGNRMIAAADEYFLSYNHLLPEIEYWIDLLIEDADKQDWREFLDFLEYRTNSINSLLSNRYGLLG</sequence>
<dbReference type="HOGENOM" id="CLU_993467_0_0_6"/>
<dbReference type="KEGG" id="prw:PsycPRwf_1340"/>
<evidence type="ECO:0008006" key="2">
    <source>
        <dbReference type="Google" id="ProtNLM"/>
    </source>
</evidence>
<gene>
    <name evidence="1" type="ordered locus">PsycPRwf_1340</name>
</gene>
<dbReference type="STRING" id="349106.PsycPRwf_1340"/>
<protein>
    <recommendedName>
        <fullName evidence="2">HipA-like C-terminal domain-containing protein</fullName>
    </recommendedName>
</protein>